<feature type="transmembrane region" description="Helical" evidence="1">
    <location>
        <begin position="253"/>
        <end position="272"/>
    </location>
</feature>
<feature type="transmembrane region" description="Helical" evidence="1">
    <location>
        <begin position="97"/>
        <end position="114"/>
    </location>
</feature>
<feature type="transmembrane region" description="Helical" evidence="1">
    <location>
        <begin position="150"/>
        <end position="168"/>
    </location>
</feature>
<feature type="transmembrane region" description="Helical" evidence="1">
    <location>
        <begin position="284"/>
        <end position="312"/>
    </location>
</feature>
<dbReference type="KEGG" id="cbw:RR42_m3753"/>
<feature type="transmembrane region" description="Helical" evidence="1">
    <location>
        <begin position="343"/>
        <end position="364"/>
    </location>
</feature>
<keyword evidence="1" id="KW-1133">Transmembrane helix</keyword>
<feature type="transmembrane region" description="Helical" evidence="1">
    <location>
        <begin position="67"/>
        <end position="85"/>
    </location>
</feature>
<keyword evidence="1" id="KW-0472">Membrane</keyword>
<gene>
    <name evidence="3" type="ORF">RR42_m3753</name>
</gene>
<evidence type="ECO:0000313" key="4">
    <source>
        <dbReference type="Proteomes" id="UP000031843"/>
    </source>
</evidence>
<sequence>MTSDRQVVQRLWQDLAARGLVQGQPQAAQGRTPWAVRLLMGLAGWLGAVFFLAFLLGSVFVAARDNATAMALCGAAMIALAAVLYRRRAAATALEQFALAVSLSGQGLLVYGASQAYGGSRLLESAAFWGALALLEAVLYVLVSNRLHRFLAALGVWTGVALALHLAMTPGLRHVWQAMSFSLGWLAPLAMTLLTGFVLAQGRLCAAGLHNWIEPAADATLLFALGAALVVTGLSQPQALLFEASTGRHAGNYWMAGALFGLVLAAFVLAEASRLQLSPAVRGTALVGAALFSALLAGAPAVVAAALALGLALRRSSLPWLGLAVAALGSGFIWYYSALHWTLLIKSATLAGAGIAVLLLRMALRRDGARRQG</sequence>
<evidence type="ECO:0000259" key="2">
    <source>
        <dbReference type="Pfam" id="PF14351"/>
    </source>
</evidence>
<keyword evidence="1" id="KW-0812">Transmembrane</keyword>
<dbReference type="OrthoDB" id="8971045at2"/>
<evidence type="ECO:0000256" key="1">
    <source>
        <dbReference type="SAM" id="Phobius"/>
    </source>
</evidence>
<organism evidence="3 4">
    <name type="scientific">Cupriavidus basilensis</name>
    <dbReference type="NCBI Taxonomy" id="68895"/>
    <lineage>
        <taxon>Bacteria</taxon>
        <taxon>Pseudomonadati</taxon>
        <taxon>Pseudomonadota</taxon>
        <taxon>Betaproteobacteria</taxon>
        <taxon>Burkholderiales</taxon>
        <taxon>Burkholderiaceae</taxon>
        <taxon>Cupriavidus</taxon>
    </lineage>
</organism>
<dbReference type="AlphaFoldDB" id="A0A0C4YE92"/>
<dbReference type="Pfam" id="PF14351">
    <property type="entry name" value="DUF4401"/>
    <property type="match status" value="1"/>
</dbReference>
<reference evidence="3 4" key="1">
    <citation type="journal article" date="2015" name="Genome Announc.">
        <title>Complete Genome Sequence of Cupriavidus basilensis 4G11, Isolated from the Oak Ridge Field Research Center Site.</title>
        <authorList>
            <person name="Ray J."/>
            <person name="Waters R.J."/>
            <person name="Skerker J.M."/>
            <person name="Kuehl J.V."/>
            <person name="Price M.N."/>
            <person name="Huang J."/>
            <person name="Chakraborty R."/>
            <person name="Arkin A.P."/>
            <person name="Deutschbauer A."/>
        </authorList>
    </citation>
    <scope>NUCLEOTIDE SEQUENCE [LARGE SCALE GENOMIC DNA]</scope>
    <source>
        <strain evidence="3">4G11</strain>
    </source>
</reference>
<dbReference type="STRING" id="68895.RR42_m3753"/>
<protein>
    <recommendedName>
        <fullName evidence="2">DUF4401 domain-containing protein</fullName>
    </recommendedName>
</protein>
<evidence type="ECO:0000313" key="3">
    <source>
        <dbReference type="EMBL" id="AJG21113.1"/>
    </source>
</evidence>
<dbReference type="EMBL" id="CP010536">
    <property type="protein sequence ID" value="AJG21113.1"/>
    <property type="molecule type" value="Genomic_DNA"/>
</dbReference>
<feature type="domain" description="DUF4401" evidence="2">
    <location>
        <begin position="33"/>
        <end position="366"/>
    </location>
</feature>
<feature type="transmembrane region" description="Helical" evidence="1">
    <location>
        <begin position="126"/>
        <end position="143"/>
    </location>
</feature>
<dbReference type="RefSeq" id="WP_043350007.1">
    <property type="nucleotide sequence ID" value="NZ_CP010536.1"/>
</dbReference>
<keyword evidence="4" id="KW-1185">Reference proteome</keyword>
<dbReference type="InterPro" id="IPR025513">
    <property type="entry name" value="DUF4401"/>
</dbReference>
<proteinExistence type="predicted"/>
<feature type="transmembrane region" description="Helical" evidence="1">
    <location>
        <begin position="38"/>
        <end position="61"/>
    </location>
</feature>
<dbReference type="Proteomes" id="UP000031843">
    <property type="component" value="Chromosome main"/>
</dbReference>
<feature type="transmembrane region" description="Helical" evidence="1">
    <location>
        <begin position="180"/>
        <end position="200"/>
    </location>
</feature>
<name>A0A0C4YE92_9BURK</name>
<feature type="transmembrane region" description="Helical" evidence="1">
    <location>
        <begin position="318"/>
        <end position="336"/>
    </location>
</feature>
<accession>A0A0C4YE92</accession>